<evidence type="ECO:0000256" key="1">
    <source>
        <dbReference type="SAM" id="MobiDB-lite"/>
    </source>
</evidence>
<feature type="region of interest" description="Disordered" evidence="1">
    <location>
        <begin position="178"/>
        <end position="199"/>
    </location>
</feature>
<keyword evidence="3" id="KW-1185">Reference proteome</keyword>
<accession>A0A290WVG0</accession>
<reference evidence="2 3" key="1">
    <citation type="submission" date="2017-09" db="EMBL/GenBank/DDBJ databases">
        <title>Complete genome sequence of Janthinobacterium svalbardensis PAMC 27463.</title>
        <authorList>
            <person name="Cho Y.-J."/>
            <person name="Cho A."/>
            <person name="Kim O.-S."/>
            <person name="Lee J.-I."/>
        </authorList>
    </citation>
    <scope>NUCLEOTIDE SEQUENCE [LARGE SCALE GENOMIC DNA]</scope>
    <source>
        <strain evidence="2 3">PAMC 27463</strain>
    </source>
</reference>
<protein>
    <submittedName>
        <fullName evidence="2">Uncharacterized protein</fullName>
    </submittedName>
</protein>
<dbReference type="KEGG" id="jsv:CNX70_12350"/>
<dbReference type="Proteomes" id="UP000218437">
    <property type="component" value="Chromosome"/>
</dbReference>
<gene>
    <name evidence="2" type="ORF">CNX70_12350</name>
</gene>
<proteinExistence type="predicted"/>
<name>A0A290WVG0_9BURK</name>
<dbReference type="RefSeq" id="WP_096234920.1">
    <property type="nucleotide sequence ID" value="NZ_CP023422.1"/>
</dbReference>
<dbReference type="AlphaFoldDB" id="A0A290WVG0"/>
<evidence type="ECO:0000313" key="3">
    <source>
        <dbReference type="Proteomes" id="UP000218437"/>
    </source>
</evidence>
<evidence type="ECO:0000313" key="2">
    <source>
        <dbReference type="EMBL" id="ATD60864.1"/>
    </source>
</evidence>
<dbReference type="EMBL" id="CP023422">
    <property type="protein sequence ID" value="ATD60864.1"/>
    <property type="molecule type" value="Genomic_DNA"/>
</dbReference>
<sequence length="199" mass="20761">MSSDPLAPPVLRLTLTRDPLADAGDCPAASAVESHAPQLSLSVIHGSMASADAPVMSGCYAYESLRGSMSFLDRLLAGKLQEIHALGRFPQRPDSALVVLQPDAARRPGGAIGQPARAAFLALYHDAVRRHGSIGEPEAIMLPLHFLLELLPPDSAQTGLRSAVQALASQLQSSLPAISRAPLRNGAHSARPDSPAASS</sequence>
<organism evidence="2 3">
    <name type="scientific">Janthinobacterium svalbardensis</name>
    <dbReference type="NCBI Taxonomy" id="368607"/>
    <lineage>
        <taxon>Bacteria</taxon>
        <taxon>Pseudomonadati</taxon>
        <taxon>Pseudomonadota</taxon>
        <taxon>Betaproteobacteria</taxon>
        <taxon>Burkholderiales</taxon>
        <taxon>Oxalobacteraceae</taxon>
        <taxon>Janthinobacterium</taxon>
    </lineage>
</organism>